<dbReference type="Pfam" id="PF00567">
    <property type="entry name" value="TUDOR"/>
    <property type="match status" value="1"/>
</dbReference>
<organism evidence="2 3">
    <name type="scientific">Umbra pygmaea</name>
    <name type="common">Eastern mudminnow</name>
    <dbReference type="NCBI Taxonomy" id="75934"/>
    <lineage>
        <taxon>Eukaryota</taxon>
        <taxon>Metazoa</taxon>
        <taxon>Chordata</taxon>
        <taxon>Craniata</taxon>
        <taxon>Vertebrata</taxon>
        <taxon>Euteleostomi</taxon>
        <taxon>Actinopterygii</taxon>
        <taxon>Neopterygii</taxon>
        <taxon>Teleostei</taxon>
        <taxon>Protacanthopterygii</taxon>
        <taxon>Esociformes</taxon>
        <taxon>Umbridae</taxon>
        <taxon>Umbra</taxon>
    </lineage>
</organism>
<protein>
    <recommendedName>
        <fullName evidence="1">Tudor domain-containing protein</fullName>
    </recommendedName>
</protein>
<dbReference type="SUPFAM" id="SSF63748">
    <property type="entry name" value="Tudor/PWWP/MBT"/>
    <property type="match status" value="1"/>
</dbReference>
<comment type="caution">
    <text evidence="2">The sequence shown here is derived from an EMBL/GenBank/DDBJ whole genome shotgun (WGS) entry which is preliminary data.</text>
</comment>
<keyword evidence="3" id="KW-1185">Reference proteome</keyword>
<evidence type="ECO:0000313" key="3">
    <source>
        <dbReference type="Proteomes" id="UP001557470"/>
    </source>
</evidence>
<reference evidence="2 3" key="1">
    <citation type="submission" date="2024-06" db="EMBL/GenBank/DDBJ databases">
        <authorList>
            <person name="Pan Q."/>
            <person name="Wen M."/>
            <person name="Jouanno E."/>
            <person name="Zahm M."/>
            <person name="Klopp C."/>
            <person name="Cabau C."/>
            <person name="Louis A."/>
            <person name="Berthelot C."/>
            <person name="Parey E."/>
            <person name="Roest Crollius H."/>
            <person name="Montfort J."/>
            <person name="Robinson-Rechavi M."/>
            <person name="Bouchez O."/>
            <person name="Lampietro C."/>
            <person name="Lopez Roques C."/>
            <person name="Donnadieu C."/>
            <person name="Postlethwait J."/>
            <person name="Bobe J."/>
            <person name="Verreycken H."/>
            <person name="Guiguen Y."/>
        </authorList>
    </citation>
    <scope>NUCLEOTIDE SEQUENCE [LARGE SCALE GENOMIC DNA]</scope>
    <source>
        <strain evidence="2">Up_M1</strain>
        <tissue evidence="2">Testis</tissue>
    </source>
</reference>
<dbReference type="Proteomes" id="UP001557470">
    <property type="component" value="Unassembled WGS sequence"/>
</dbReference>
<dbReference type="Gene3D" id="2.30.30.140">
    <property type="match status" value="1"/>
</dbReference>
<dbReference type="Gene3D" id="2.40.50.90">
    <property type="match status" value="1"/>
</dbReference>
<dbReference type="PROSITE" id="PS50304">
    <property type="entry name" value="TUDOR"/>
    <property type="match status" value="1"/>
</dbReference>
<dbReference type="InterPro" id="IPR002999">
    <property type="entry name" value="Tudor"/>
</dbReference>
<evidence type="ECO:0000259" key="1">
    <source>
        <dbReference type="PROSITE" id="PS50304"/>
    </source>
</evidence>
<accession>A0ABD0X7J6</accession>
<evidence type="ECO:0000313" key="2">
    <source>
        <dbReference type="EMBL" id="KAL0974362.1"/>
    </source>
</evidence>
<name>A0ABD0X7J6_UMBPY</name>
<dbReference type="PANTHER" id="PTHR22948">
    <property type="entry name" value="TUDOR DOMAIN CONTAINING PROTEIN"/>
    <property type="match status" value="1"/>
</dbReference>
<proteinExistence type="predicted"/>
<feature type="domain" description="Tudor" evidence="1">
    <location>
        <begin position="540"/>
        <end position="604"/>
    </location>
</feature>
<dbReference type="PANTHER" id="PTHR22948:SF29">
    <property type="entry name" value="FI02030P-RELATED"/>
    <property type="match status" value="1"/>
</dbReference>
<dbReference type="InterPro" id="IPR050621">
    <property type="entry name" value="Tudor_domain_containing"/>
</dbReference>
<dbReference type="AlphaFoldDB" id="A0ABD0X7J6"/>
<gene>
    <name evidence="2" type="ORF">UPYG_G00219430</name>
</gene>
<dbReference type="EMBL" id="JAGEUA010000006">
    <property type="protein sequence ID" value="KAL0974362.1"/>
    <property type="molecule type" value="Genomic_DNA"/>
</dbReference>
<dbReference type="InterPro" id="IPR035437">
    <property type="entry name" value="SNase_OB-fold_sf"/>
</dbReference>
<sequence length="713" mass="80439">MPRQMSPDLHTDLNVNKRRLMYKLLLLENAWTTLEKELTDFTQQVHGFLSQPHSNDLLDYDNLIRALDTKRYALEKLSALFKNLTADQRCCFPEPTRQLVSLSQSGLCRPRGFQTWSEVLRFGPMLHNVFMAGSIAKALRSLRPLRRFSSSSRSPDDVDFQKDGVLMCTSWSSSCHNREAELNPSPSECSADLDQNIDKEEKISTQQSDTVEVQASTITENINNIPNRKMNRCKLAPPKRPVFTLTSSTQNTPLTPPVLDPGRDFITVEHQKQTSSQLMHFLLKNGKNNPEYTDFSEQSGFYQHITFSSTVTALAMSCDPIKETPKYIQEVKNRLETNSIGILKKEWFSELKDNRLKQYGPIFTRKHVESGSFVSYRCVIATTTELWDIGDILTKGTQCVTSSDVNITSSSKMAAADMQGQGGGGSPVDMSTRPLNQQGTSTHSLKNTDVMEKVLEEINKNNHTLQHQRFQSCSFVDHGNQLSVIPEFQVRKFTETAVVVSHLVHPGNFYIQHADADLKLEGLTAMDPDGSSTLAELQCIPDIGAHILAWFPQQQKWCRAEVLKICGMSKDKTIEVEVRRLDYGDTSCLSLCNIKGLTPTMTSLPLQAIQVTLANVRPADGCFWTHVSVSWFRDMVENRILYARVYPQVGSELTSVELFMEKGKMGAMRRGASLSLRLAQNGHAKHSQWRNLDVRQVKPKSEPRDRRLPGTNT</sequence>